<dbReference type="PANTHER" id="PTHR30502">
    <property type="entry name" value="2-KETO-3-DEOXY-L-RHAMNONATE ALDOLASE"/>
    <property type="match status" value="1"/>
</dbReference>
<keyword evidence="2" id="KW-0479">Metal-binding</keyword>
<evidence type="ECO:0000313" key="5">
    <source>
        <dbReference type="EMBL" id="MBB3087879.1"/>
    </source>
</evidence>
<evidence type="ECO:0000256" key="3">
    <source>
        <dbReference type="ARBA" id="ARBA00023239"/>
    </source>
</evidence>
<keyword evidence="3" id="KW-0456">Lyase</keyword>
<accession>A0A7W5F788</accession>
<evidence type="ECO:0000259" key="4">
    <source>
        <dbReference type="Pfam" id="PF03328"/>
    </source>
</evidence>
<feature type="domain" description="HpcH/HpaI aldolase/citrate lyase" evidence="4">
    <location>
        <begin position="21"/>
        <end position="195"/>
    </location>
</feature>
<dbReference type="InterPro" id="IPR050251">
    <property type="entry name" value="HpcH-HpaI_aldolase"/>
</dbReference>
<evidence type="ECO:0000313" key="6">
    <source>
        <dbReference type="Proteomes" id="UP000577707"/>
    </source>
</evidence>
<proteinExistence type="inferred from homology"/>
<dbReference type="EMBL" id="JACHXG010000002">
    <property type="protein sequence ID" value="MBB3087879.1"/>
    <property type="molecule type" value="Genomic_DNA"/>
</dbReference>
<dbReference type="Proteomes" id="UP000577707">
    <property type="component" value="Unassembled WGS sequence"/>
</dbReference>
<comment type="caution">
    <text evidence="5">The sequence shown here is derived from an EMBL/GenBank/DDBJ whole genome shotgun (WGS) entry which is preliminary data.</text>
</comment>
<dbReference type="GO" id="GO:0016832">
    <property type="term" value="F:aldehyde-lyase activity"/>
    <property type="evidence" value="ECO:0007669"/>
    <property type="project" value="TreeGrafter"/>
</dbReference>
<dbReference type="InterPro" id="IPR005000">
    <property type="entry name" value="Aldolase/citrate-lyase_domain"/>
</dbReference>
<dbReference type="AlphaFoldDB" id="A0A7W5F788"/>
<dbReference type="SUPFAM" id="SSF51621">
    <property type="entry name" value="Phosphoenolpyruvate/pyruvate domain"/>
    <property type="match status" value="1"/>
</dbReference>
<comment type="similarity">
    <text evidence="1">Belongs to the HpcH/HpaI aldolase family.</text>
</comment>
<dbReference type="PANTHER" id="PTHR30502:SF0">
    <property type="entry name" value="PHOSPHOENOLPYRUVATE CARBOXYLASE FAMILY PROTEIN"/>
    <property type="match status" value="1"/>
</dbReference>
<gene>
    <name evidence="5" type="ORF">FHS12_000812</name>
</gene>
<dbReference type="Gene3D" id="3.20.20.60">
    <property type="entry name" value="Phosphoenolpyruvate-binding domains"/>
    <property type="match status" value="1"/>
</dbReference>
<dbReference type="InterPro" id="IPR040442">
    <property type="entry name" value="Pyrv_kinase-like_dom_sf"/>
</dbReference>
<dbReference type="Pfam" id="PF03328">
    <property type="entry name" value="HpcH_HpaI"/>
    <property type="match status" value="1"/>
</dbReference>
<organism evidence="5 6">
    <name type="scientific">Nocardioides albus</name>
    <dbReference type="NCBI Taxonomy" id="1841"/>
    <lineage>
        <taxon>Bacteria</taxon>
        <taxon>Bacillati</taxon>
        <taxon>Actinomycetota</taxon>
        <taxon>Actinomycetes</taxon>
        <taxon>Propionibacteriales</taxon>
        <taxon>Nocardioidaceae</taxon>
        <taxon>Nocardioides</taxon>
    </lineage>
</organism>
<dbReference type="GO" id="GO:0046872">
    <property type="term" value="F:metal ion binding"/>
    <property type="evidence" value="ECO:0007669"/>
    <property type="project" value="UniProtKB-KW"/>
</dbReference>
<sequence>MNDVPGFVDGLRVGVPATLRGLWVTFLTPFGLEAASGSGADWIGVDLQHGDLDAAQLAPLLRVADVPVLARLGSHDPAALARAIDAGVDGVIVPTVESAAEAERLVAAAHLPPRGRRSGGLARAGLVGAPERPLLLPMVETRQGLEAADEIAATPGIDGIFVGPYDLALSLGEPVRSEKVLDAIREALAAARRHDRITGAFTGDPGLAADLDDRGVALDLHAIDTDAAALRTGLAALLGAR</sequence>
<evidence type="ECO:0000256" key="2">
    <source>
        <dbReference type="ARBA" id="ARBA00022723"/>
    </source>
</evidence>
<keyword evidence="6" id="KW-1185">Reference proteome</keyword>
<name>A0A7W5F788_9ACTN</name>
<dbReference type="InterPro" id="IPR015813">
    <property type="entry name" value="Pyrv/PenolPyrv_kinase-like_dom"/>
</dbReference>
<dbReference type="GO" id="GO:0005737">
    <property type="term" value="C:cytoplasm"/>
    <property type="evidence" value="ECO:0007669"/>
    <property type="project" value="TreeGrafter"/>
</dbReference>
<protein>
    <submittedName>
        <fullName evidence="5">2-keto-3-deoxy-L-rhamnonate aldolase RhmA</fullName>
    </submittedName>
</protein>
<reference evidence="5 6" key="1">
    <citation type="submission" date="2020-08" db="EMBL/GenBank/DDBJ databases">
        <title>Genomic Encyclopedia of Type Strains, Phase III (KMG-III): the genomes of soil and plant-associated and newly described type strains.</title>
        <authorList>
            <person name="Whitman W."/>
        </authorList>
    </citation>
    <scope>NUCLEOTIDE SEQUENCE [LARGE SCALE GENOMIC DNA]</scope>
    <source>
        <strain evidence="5 6">CECT 3302</strain>
    </source>
</reference>
<dbReference type="RefSeq" id="WP_183542496.1">
    <property type="nucleotide sequence ID" value="NZ_BMQT01000004.1"/>
</dbReference>
<evidence type="ECO:0000256" key="1">
    <source>
        <dbReference type="ARBA" id="ARBA00005568"/>
    </source>
</evidence>